<dbReference type="EMBL" id="SGWV01000008">
    <property type="protein sequence ID" value="RZS56727.1"/>
    <property type="molecule type" value="Genomic_DNA"/>
</dbReference>
<accession>A0A4Q7LRI6</accession>
<evidence type="ECO:0008006" key="3">
    <source>
        <dbReference type="Google" id="ProtNLM"/>
    </source>
</evidence>
<dbReference type="Proteomes" id="UP000293433">
    <property type="component" value="Unassembled WGS sequence"/>
</dbReference>
<evidence type="ECO:0000313" key="1">
    <source>
        <dbReference type="EMBL" id="RZS56727.1"/>
    </source>
</evidence>
<dbReference type="AlphaFoldDB" id="A0A4Q7LRI6"/>
<protein>
    <recommendedName>
        <fullName evidence="3">Homeodomain-like domain-containing protein</fullName>
    </recommendedName>
</protein>
<sequence length="137" mass="14892">MLNRLPTPTQLPPLGLMLDDIGAPSSAAIAKALDVTVRTVERWRYIDQAPRPVELALYWLTRWGQDAAACEAVNFRALQQTELAILRGEVARLRGELARVLAVADFGCANDAAATVSPARPLEQVAPARPVLQVVRV</sequence>
<organism evidence="1 2">
    <name type="scientific">Sphaerotilus mobilis</name>
    <dbReference type="NCBI Taxonomy" id="47994"/>
    <lineage>
        <taxon>Bacteria</taxon>
        <taxon>Pseudomonadati</taxon>
        <taxon>Pseudomonadota</taxon>
        <taxon>Betaproteobacteria</taxon>
        <taxon>Burkholderiales</taxon>
        <taxon>Sphaerotilaceae</taxon>
        <taxon>Sphaerotilus</taxon>
    </lineage>
</organism>
<name>A0A4Q7LRI6_9BURK</name>
<proteinExistence type="predicted"/>
<keyword evidence="2" id="KW-1185">Reference proteome</keyword>
<gene>
    <name evidence="1" type="ORF">EV685_1281</name>
</gene>
<comment type="caution">
    <text evidence="1">The sequence shown here is derived from an EMBL/GenBank/DDBJ whole genome shotgun (WGS) entry which is preliminary data.</text>
</comment>
<reference evidence="1 2" key="1">
    <citation type="submission" date="2019-02" db="EMBL/GenBank/DDBJ databases">
        <title>Genomic Encyclopedia of Type Strains, Phase IV (KMG-IV): sequencing the most valuable type-strain genomes for metagenomic binning, comparative biology and taxonomic classification.</title>
        <authorList>
            <person name="Goeker M."/>
        </authorList>
    </citation>
    <scope>NUCLEOTIDE SEQUENCE [LARGE SCALE GENOMIC DNA]</scope>
    <source>
        <strain evidence="1 2">DSM 10617</strain>
    </source>
</reference>
<evidence type="ECO:0000313" key="2">
    <source>
        <dbReference type="Proteomes" id="UP000293433"/>
    </source>
</evidence>